<name>A0A0F9PD45_9ZZZZ</name>
<proteinExistence type="predicted"/>
<accession>A0A0F9PD45</accession>
<gene>
    <name evidence="1" type="ORF">LCGC14_1152930</name>
</gene>
<sequence>MATYNSSKYQIKKYKRADWEKYEKIELAWFAQDARDCYISVCKELNFMTLRDPKEVLKRIKELRIEAARAQTVLDDWKTFNKHLEENLTIKEGWEALLMAIRLTEEDED</sequence>
<reference evidence="1" key="1">
    <citation type="journal article" date="2015" name="Nature">
        <title>Complex archaea that bridge the gap between prokaryotes and eukaryotes.</title>
        <authorList>
            <person name="Spang A."/>
            <person name="Saw J.H."/>
            <person name="Jorgensen S.L."/>
            <person name="Zaremba-Niedzwiedzka K."/>
            <person name="Martijn J."/>
            <person name="Lind A.E."/>
            <person name="van Eijk R."/>
            <person name="Schleper C."/>
            <person name="Guy L."/>
            <person name="Ettema T.J."/>
        </authorList>
    </citation>
    <scope>NUCLEOTIDE SEQUENCE</scope>
</reference>
<dbReference type="AlphaFoldDB" id="A0A0F9PD45"/>
<protein>
    <submittedName>
        <fullName evidence="1">Uncharacterized protein</fullName>
    </submittedName>
</protein>
<evidence type="ECO:0000313" key="1">
    <source>
        <dbReference type="EMBL" id="KKM98930.1"/>
    </source>
</evidence>
<organism evidence="1">
    <name type="scientific">marine sediment metagenome</name>
    <dbReference type="NCBI Taxonomy" id="412755"/>
    <lineage>
        <taxon>unclassified sequences</taxon>
        <taxon>metagenomes</taxon>
        <taxon>ecological metagenomes</taxon>
    </lineage>
</organism>
<dbReference type="EMBL" id="LAZR01005559">
    <property type="protein sequence ID" value="KKM98930.1"/>
    <property type="molecule type" value="Genomic_DNA"/>
</dbReference>
<comment type="caution">
    <text evidence="1">The sequence shown here is derived from an EMBL/GenBank/DDBJ whole genome shotgun (WGS) entry which is preliminary data.</text>
</comment>